<name>A0A101TJT9_9ACTN</name>
<dbReference type="Proteomes" id="UP000053429">
    <property type="component" value="Unassembled WGS sequence"/>
</dbReference>
<proteinExistence type="predicted"/>
<accession>A0A101TJT9</accession>
<keyword evidence="1" id="KW-0732">Signal</keyword>
<dbReference type="EMBL" id="LMWY01000054">
    <property type="protein sequence ID" value="KUN93665.1"/>
    <property type="molecule type" value="Genomic_DNA"/>
</dbReference>
<evidence type="ECO:0000256" key="1">
    <source>
        <dbReference type="SAM" id="SignalP"/>
    </source>
</evidence>
<comment type="caution">
    <text evidence="2">The sequence shown here is derived from an EMBL/GenBank/DDBJ whole genome shotgun (WGS) entry which is preliminary data.</text>
</comment>
<keyword evidence="3" id="KW-1185">Reference proteome</keyword>
<evidence type="ECO:0000313" key="2">
    <source>
        <dbReference type="EMBL" id="KUN93665.1"/>
    </source>
</evidence>
<organism evidence="2 3">
    <name type="scientific">Streptomyces caeruleatus</name>
    <dbReference type="NCBI Taxonomy" id="661399"/>
    <lineage>
        <taxon>Bacteria</taxon>
        <taxon>Bacillati</taxon>
        <taxon>Actinomycetota</taxon>
        <taxon>Actinomycetes</taxon>
        <taxon>Kitasatosporales</taxon>
        <taxon>Streptomycetaceae</taxon>
        <taxon>Streptomyces</taxon>
    </lineage>
</organism>
<gene>
    <name evidence="2" type="ORF">AQJ67_38720</name>
</gene>
<dbReference type="AlphaFoldDB" id="A0A101TJT9"/>
<sequence>MRRMRVAAVCGAAVVAVVGGVAPEAAAAGRLGGPEAELTYHGSAVLTGDRVDVRFTPRRTGQGTVPDATAMVRMRWSEPLADRQELPQGCARAGKRVVWCGVGALDAGGVGEPVALRVRLRDAPSEVLVEFDTVWRGGPVDGTLRSGGQRVLLLDTGDEYHF</sequence>
<protein>
    <submittedName>
        <fullName evidence="2">Uncharacterized protein</fullName>
    </submittedName>
</protein>
<evidence type="ECO:0000313" key="3">
    <source>
        <dbReference type="Proteomes" id="UP000053429"/>
    </source>
</evidence>
<feature type="signal peptide" evidence="1">
    <location>
        <begin position="1"/>
        <end position="27"/>
    </location>
</feature>
<feature type="chain" id="PRO_5007107272" evidence="1">
    <location>
        <begin position="28"/>
        <end position="162"/>
    </location>
</feature>
<dbReference type="STRING" id="661399.AQJ67_38720"/>
<reference evidence="2 3" key="1">
    <citation type="submission" date="2015-10" db="EMBL/GenBank/DDBJ databases">
        <title>Draft genome sequence of Streptomyces caeruleatus NRRL B-24802, type strain for the species Streptomyces caeruleatus.</title>
        <authorList>
            <person name="Ruckert C."/>
            <person name="Winkler A."/>
            <person name="Kalinowski J."/>
            <person name="Kampfer P."/>
            <person name="Glaeser S."/>
        </authorList>
    </citation>
    <scope>NUCLEOTIDE SEQUENCE [LARGE SCALE GENOMIC DNA]</scope>
    <source>
        <strain evidence="2 3">NRRL B-24802</strain>
    </source>
</reference>